<protein>
    <recommendedName>
        <fullName evidence="5">Class D sortase</fullName>
    </recommendedName>
</protein>
<evidence type="ECO:0000256" key="2">
    <source>
        <dbReference type="SAM" id="Phobius"/>
    </source>
</evidence>
<dbReference type="InterPro" id="IPR005754">
    <property type="entry name" value="Sortase"/>
</dbReference>
<organism evidence="3 4">
    <name type="scientific">Bellilinea caldifistulae</name>
    <dbReference type="NCBI Taxonomy" id="360411"/>
    <lineage>
        <taxon>Bacteria</taxon>
        <taxon>Bacillati</taxon>
        <taxon>Chloroflexota</taxon>
        <taxon>Anaerolineae</taxon>
        <taxon>Anaerolineales</taxon>
        <taxon>Anaerolineaceae</taxon>
        <taxon>Bellilinea</taxon>
    </lineage>
</organism>
<reference evidence="3 4" key="1">
    <citation type="submission" date="2015-07" db="EMBL/GenBank/DDBJ databases">
        <title>Draft genome of Bellilinea caldifistulae DSM 17877.</title>
        <authorList>
            <person name="Hemp J."/>
            <person name="Ward L.M."/>
            <person name="Pace L.A."/>
            <person name="Fischer W.W."/>
        </authorList>
    </citation>
    <scope>NUCLEOTIDE SEQUENCE [LARGE SCALE GENOMIC DNA]</scope>
    <source>
        <strain evidence="3 4">GOMI-1</strain>
    </source>
</reference>
<dbReference type="RefSeq" id="WP_061918424.1">
    <property type="nucleotide sequence ID" value="NZ_DF967971.1"/>
</dbReference>
<keyword evidence="2" id="KW-1133">Transmembrane helix</keyword>
<dbReference type="Pfam" id="PF04203">
    <property type="entry name" value="Sortase"/>
    <property type="match status" value="1"/>
</dbReference>
<evidence type="ECO:0000313" key="4">
    <source>
        <dbReference type="Proteomes" id="UP000050514"/>
    </source>
</evidence>
<keyword evidence="4" id="KW-1185">Reference proteome</keyword>
<dbReference type="InterPro" id="IPR041999">
    <property type="entry name" value="Sortase_D_1"/>
</dbReference>
<keyword evidence="1" id="KW-0378">Hydrolase</keyword>
<comment type="caution">
    <text evidence="3">The sequence shown here is derived from an EMBL/GenBank/DDBJ whole genome shotgun (WGS) entry which is preliminary data.</text>
</comment>
<sequence length="302" mass="33906">MRRRRTVEELSVEELRQILVEKRRAEREQRLERFRRTGRVVRVEPQPNVSAFQSIQPFDEVESDFEQASPRRKSNRWLDRLLLFVEIAAVLGLAFVLLNGMNLIRSLNQEVAAALQQPTFTPTPLIQAVVLPSGHTPPNSPGGVRPNDAEIPEHLRPLVQTFASLPVPTPSPEQAVRIQIPAIGVDAPVVQGDGWEQLKKGVGTMIGSPNPGQKGNLVLSAHNDVFGEIFRDLDKLKKGDEIIIYTSQRAFVYVVQQSQIVEPTRVEVLAPTREAVVTLISCYPYMVDTQRIVVTANFVEQR</sequence>
<dbReference type="Gene3D" id="2.40.260.10">
    <property type="entry name" value="Sortase"/>
    <property type="match status" value="1"/>
</dbReference>
<dbReference type="NCBIfam" id="TIGR01076">
    <property type="entry name" value="sortase_fam"/>
    <property type="match status" value="1"/>
</dbReference>
<keyword evidence="2" id="KW-0472">Membrane</keyword>
<evidence type="ECO:0008006" key="5">
    <source>
        <dbReference type="Google" id="ProtNLM"/>
    </source>
</evidence>
<evidence type="ECO:0000313" key="3">
    <source>
        <dbReference type="EMBL" id="KPL75964.1"/>
    </source>
</evidence>
<dbReference type="Proteomes" id="UP000050514">
    <property type="component" value="Unassembled WGS sequence"/>
</dbReference>
<dbReference type="AlphaFoldDB" id="A0A0P6X3S4"/>
<dbReference type="GO" id="GO:0016787">
    <property type="term" value="F:hydrolase activity"/>
    <property type="evidence" value="ECO:0007669"/>
    <property type="project" value="UniProtKB-KW"/>
</dbReference>
<gene>
    <name evidence="3" type="ORF">AC812_08370</name>
</gene>
<keyword evidence="2" id="KW-0812">Transmembrane</keyword>
<dbReference type="EMBL" id="LGHJ01000013">
    <property type="protein sequence ID" value="KPL75964.1"/>
    <property type="molecule type" value="Genomic_DNA"/>
</dbReference>
<dbReference type="InterPro" id="IPR023365">
    <property type="entry name" value="Sortase_dom-sf"/>
</dbReference>
<dbReference type="SUPFAM" id="SSF63817">
    <property type="entry name" value="Sortase"/>
    <property type="match status" value="1"/>
</dbReference>
<proteinExistence type="predicted"/>
<accession>A0A0P6X3S4</accession>
<feature type="transmembrane region" description="Helical" evidence="2">
    <location>
        <begin position="81"/>
        <end position="101"/>
    </location>
</feature>
<evidence type="ECO:0000256" key="1">
    <source>
        <dbReference type="ARBA" id="ARBA00022801"/>
    </source>
</evidence>
<dbReference type="CDD" id="cd05828">
    <property type="entry name" value="Sortase_D_1"/>
    <property type="match status" value="1"/>
</dbReference>
<dbReference type="STRING" id="360411.AC812_08370"/>
<name>A0A0P6X3S4_9CHLR</name>
<dbReference type="OrthoDB" id="154054at2"/>